<protein>
    <submittedName>
        <fullName evidence="1">Uncharacterized protein</fullName>
    </submittedName>
</protein>
<dbReference type="AlphaFoldDB" id="K1LU05"/>
<dbReference type="Proteomes" id="UP000005147">
    <property type="component" value="Unassembled WGS sequence"/>
</dbReference>
<name>K1LU05_9LACT</name>
<reference evidence="1 2" key="1">
    <citation type="submission" date="2012-07" db="EMBL/GenBank/DDBJ databases">
        <title>The Genome Sequence of Facklamia ignava CCUG 37419.</title>
        <authorList>
            <consortium name="The Broad Institute Genome Sequencing Platform"/>
            <person name="Earl A."/>
            <person name="Ward D."/>
            <person name="Feldgarden M."/>
            <person name="Gevers D."/>
            <person name="Huys G."/>
            <person name="Walker B."/>
            <person name="Young S.K."/>
            <person name="Zeng Q."/>
            <person name="Gargeya S."/>
            <person name="Fitzgerald M."/>
            <person name="Haas B."/>
            <person name="Abouelleil A."/>
            <person name="Alvarado L."/>
            <person name="Arachchi H.M."/>
            <person name="Berlin A.M."/>
            <person name="Chapman S.B."/>
            <person name="Goldberg J."/>
            <person name="Griggs A."/>
            <person name="Gujja S."/>
            <person name="Hansen M."/>
            <person name="Howarth C."/>
            <person name="Imamovic A."/>
            <person name="Larimer J."/>
            <person name="McCowen C."/>
            <person name="Montmayeur A."/>
            <person name="Murphy C."/>
            <person name="Neiman D."/>
            <person name="Pearson M."/>
            <person name="Priest M."/>
            <person name="Roberts A."/>
            <person name="Saif S."/>
            <person name="Shea T."/>
            <person name="Sisk P."/>
            <person name="Sykes S."/>
            <person name="Wortman J."/>
            <person name="Nusbaum C."/>
            <person name="Birren B."/>
        </authorList>
    </citation>
    <scope>NUCLEOTIDE SEQUENCE [LARGE SCALE GENOMIC DNA]</scope>
    <source>
        <strain evidence="1 2">CCUG 37419</strain>
    </source>
</reference>
<keyword evidence="2" id="KW-1185">Reference proteome</keyword>
<sequence>MRSLMDYEMFKQGIDVKEFKSEMSDNVFYNSTTELNDNILSINIDTVDEVLDDDEN</sequence>
<proteinExistence type="predicted"/>
<organism evidence="1 2">
    <name type="scientific">Falseniella ignava CCUG 37419</name>
    <dbReference type="NCBI Taxonomy" id="883112"/>
    <lineage>
        <taxon>Bacteria</taxon>
        <taxon>Bacillati</taxon>
        <taxon>Bacillota</taxon>
        <taxon>Bacilli</taxon>
        <taxon>Lactobacillales</taxon>
        <taxon>Aerococcaceae</taxon>
        <taxon>Falseniella</taxon>
    </lineage>
</organism>
<dbReference type="HOGENOM" id="CLU_3007569_0_0_9"/>
<evidence type="ECO:0000313" key="2">
    <source>
        <dbReference type="Proteomes" id="UP000005147"/>
    </source>
</evidence>
<comment type="caution">
    <text evidence="1">The sequence shown here is derived from an EMBL/GenBank/DDBJ whole genome shotgun (WGS) entry which is preliminary data.</text>
</comment>
<dbReference type="EMBL" id="AGZE01000028">
    <property type="protein sequence ID" value="EKB55607.1"/>
    <property type="molecule type" value="Genomic_DNA"/>
</dbReference>
<evidence type="ECO:0000313" key="1">
    <source>
        <dbReference type="EMBL" id="EKB55607.1"/>
    </source>
</evidence>
<dbReference type="PATRIC" id="fig|883112.3.peg.1091"/>
<gene>
    <name evidence="1" type="ORF">HMPREF9707_01095</name>
</gene>
<accession>K1LU05</accession>